<gene>
    <name evidence="3" type="ORF">SAMN04488503_1281</name>
</gene>
<dbReference type="PANTHER" id="PTHR43395">
    <property type="entry name" value="SENSOR HISTIDINE KINASE CHEA"/>
    <property type="match status" value="1"/>
</dbReference>
<dbReference type="InterPro" id="IPR008207">
    <property type="entry name" value="Sig_transdc_His_kin_Hpt_dom"/>
</dbReference>
<dbReference type="GO" id="GO:0000160">
    <property type="term" value="P:phosphorelay signal transduction system"/>
    <property type="evidence" value="ECO:0007669"/>
    <property type="project" value="InterPro"/>
</dbReference>
<accession>A0A238Z5Y4</accession>
<proteinExistence type="predicted"/>
<organism evidence="3 4">
    <name type="scientific">Humidesulfovibrio mexicanus</name>
    <dbReference type="NCBI Taxonomy" id="147047"/>
    <lineage>
        <taxon>Bacteria</taxon>
        <taxon>Pseudomonadati</taxon>
        <taxon>Thermodesulfobacteriota</taxon>
        <taxon>Desulfovibrionia</taxon>
        <taxon>Desulfovibrionales</taxon>
        <taxon>Desulfovibrionaceae</taxon>
        <taxon>Humidesulfovibrio</taxon>
    </lineage>
</organism>
<dbReference type="SMART" id="SM00073">
    <property type="entry name" value="HPT"/>
    <property type="match status" value="1"/>
</dbReference>
<dbReference type="PROSITE" id="PS50894">
    <property type="entry name" value="HPT"/>
    <property type="match status" value="1"/>
</dbReference>
<keyword evidence="1" id="KW-0597">Phosphoprotein</keyword>
<keyword evidence="3" id="KW-0418">Kinase</keyword>
<dbReference type="Pfam" id="PF01627">
    <property type="entry name" value="Hpt"/>
    <property type="match status" value="1"/>
</dbReference>
<keyword evidence="3" id="KW-0808">Transferase</keyword>
<dbReference type="SUPFAM" id="SSF47226">
    <property type="entry name" value="Histidine-containing phosphotransfer domain, HPT domain"/>
    <property type="match status" value="1"/>
</dbReference>
<dbReference type="GO" id="GO:0004672">
    <property type="term" value="F:protein kinase activity"/>
    <property type="evidence" value="ECO:0007669"/>
    <property type="project" value="UniProtKB-ARBA"/>
</dbReference>
<feature type="domain" description="HPt" evidence="2">
    <location>
        <begin position="1"/>
        <end position="107"/>
    </location>
</feature>
<evidence type="ECO:0000256" key="1">
    <source>
        <dbReference type="PROSITE-ProRule" id="PRU00110"/>
    </source>
</evidence>
<reference evidence="3 4" key="1">
    <citation type="submission" date="2017-06" db="EMBL/GenBank/DDBJ databases">
        <authorList>
            <person name="Kim H.J."/>
            <person name="Triplett B.A."/>
        </authorList>
    </citation>
    <scope>NUCLEOTIDE SEQUENCE [LARGE SCALE GENOMIC DNA]</scope>
    <source>
        <strain evidence="3 4">DSM 13116</strain>
    </source>
</reference>
<dbReference type="InterPro" id="IPR051315">
    <property type="entry name" value="Bact_Chemotaxis_CheA"/>
</dbReference>
<dbReference type="PANTHER" id="PTHR43395:SF1">
    <property type="entry name" value="CHEMOTAXIS PROTEIN CHEA"/>
    <property type="match status" value="1"/>
</dbReference>
<keyword evidence="4" id="KW-1185">Reference proteome</keyword>
<evidence type="ECO:0000313" key="3">
    <source>
        <dbReference type="EMBL" id="SNR78796.1"/>
    </source>
</evidence>
<dbReference type="Gene3D" id="1.20.120.160">
    <property type="entry name" value="HPT domain"/>
    <property type="match status" value="1"/>
</dbReference>
<dbReference type="RefSeq" id="WP_179216910.1">
    <property type="nucleotide sequence ID" value="NZ_FZOC01000002.1"/>
</dbReference>
<evidence type="ECO:0000313" key="4">
    <source>
        <dbReference type="Proteomes" id="UP000198324"/>
    </source>
</evidence>
<sequence length="127" mass="13916">MFDHDPEVLAAFAEESGARINELERGLLALENDPRTADPELLNAVFRDAHSVKAGANLLGLRNVESAAHRLENVLDLLRSGRLATAPDVCQTLLDGVDLLREILESPAQQRNLEQDKRLAALARLAD</sequence>
<evidence type="ECO:0000259" key="2">
    <source>
        <dbReference type="PROSITE" id="PS50894"/>
    </source>
</evidence>
<dbReference type="Proteomes" id="UP000198324">
    <property type="component" value="Unassembled WGS sequence"/>
</dbReference>
<dbReference type="CDD" id="cd00088">
    <property type="entry name" value="HPT"/>
    <property type="match status" value="1"/>
</dbReference>
<dbReference type="AlphaFoldDB" id="A0A238Z5Y4"/>
<name>A0A238Z5Y4_9BACT</name>
<dbReference type="InterPro" id="IPR036641">
    <property type="entry name" value="HPT_dom_sf"/>
</dbReference>
<dbReference type="EMBL" id="FZOC01000002">
    <property type="protein sequence ID" value="SNR78796.1"/>
    <property type="molecule type" value="Genomic_DNA"/>
</dbReference>
<feature type="modified residue" description="Phosphohistidine" evidence="1">
    <location>
        <position position="50"/>
    </location>
</feature>
<protein>
    <submittedName>
        <fullName evidence="3">Two-component system, chemotaxis family, sensor kinase CheA</fullName>
    </submittedName>
</protein>